<protein>
    <recommendedName>
        <fullName evidence="1">Peptidase metallopeptidase domain-containing protein</fullName>
    </recommendedName>
</protein>
<organism evidence="2 3">
    <name type="scientific">Caldilinea aerophila (strain DSM 14535 / JCM 11387 / NBRC 104270 / STL-6-O1)</name>
    <dbReference type="NCBI Taxonomy" id="926550"/>
    <lineage>
        <taxon>Bacteria</taxon>
        <taxon>Bacillati</taxon>
        <taxon>Chloroflexota</taxon>
        <taxon>Caldilineae</taxon>
        <taxon>Caldilineales</taxon>
        <taxon>Caldilineaceae</taxon>
        <taxon>Caldilinea</taxon>
    </lineage>
</organism>
<dbReference type="GO" id="GO:0008237">
    <property type="term" value="F:metallopeptidase activity"/>
    <property type="evidence" value="ECO:0007669"/>
    <property type="project" value="InterPro"/>
</dbReference>
<gene>
    <name evidence="2" type="ordered locus">CLDAP_36650</name>
</gene>
<keyword evidence="3" id="KW-1185">Reference proteome</keyword>
<dbReference type="InterPro" id="IPR024079">
    <property type="entry name" value="MetalloPept_cat_dom_sf"/>
</dbReference>
<dbReference type="KEGG" id="cap:CLDAP_36650"/>
<dbReference type="InterPro" id="IPR006026">
    <property type="entry name" value="Peptidase_Metallo"/>
</dbReference>
<evidence type="ECO:0000313" key="2">
    <source>
        <dbReference type="EMBL" id="BAM01705.1"/>
    </source>
</evidence>
<reference evidence="2 3" key="1">
    <citation type="submission" date="2012-02" db="EMBL/GenBank/DDBJ databases">
        <title>Complete genome sequence of Caldilinea aerophila DSM 14535 (= NBRC 102666).</title>
        <authorList>
            <person name="Oguchi A."/>
            <person name="Hosoyama A."/>
            <person name="Sekine M."/>
            <person name="Fukai R."/>
            <person name="Kato Y."/>
            <person name="Nakamura S."/>
            <person name="Hanada S."/>
            <person name="Yamazaki S."/>
            <person name="Fujita N."/>
        </authorList>
    </citation>
    <scope>NUCLEOTIDE SEQUENCE [LARGE SCALE GENOMIC DNA]</scope>
    <source>
        <strain evidence="3">DSM 14535 / JCM 11387 / NBRC 104270 / STL-6-O1</strain>
    </source>
</reference>
<dbReference type="Gene3D" id="2.60.120.380">
    <property type="match status" value="1"/>
</dbReference>
<evidence type="ECO:0000259" key="1">
    <source>
        <dbReference type="SMART" id="SM00235"/>
    </source>
</evidence>
<dbReference type="GO" id="GO:0006508">
    <property type="term" value="P:proteolysis"/>
    <property type="evidence" value="ECO:0007669"/>
    <property type="project" value="InterPro"/>
</dbReference>
<dbReference type="eggNOG" id="COG5549">
    <property type="taxonomic scope" value="Bacteria"/>
</dbReference>
<evidence type="ECO:0000313" key="3">
    <source>
        <dbReference type="Proteomes" id="UP000007880"/>
    </source>
</evidence>
<name>I0I8W7_CALAS</name>
<dbReference type="CDD" id="cd04327">
    <property type="entry name" value="ZnMc_MMP_like_3"/>
    <property type="match status" value="1"/>
</dbReference>
<dbReference type="AlphaFoldDB" id="I0I8W7"/>
<dbReference type="SUPFAM" id="SSF55486">
    <property type="entry name" value="Metalloproteases ('zincins'), catalytic domain"/>
    <property type="match status" value="1"/>
</dbReference>
<sequence length="362" mass="41806">MYLKDIRACVDRVLTGPRRQRAIRRSIELNPANAMMVEAPPTIAGIELPMSLALVTSKLWKPGMTLRVRFLDGDPVVQQRLQPFAHVWSQYANLKFAFVDDPDAEIRISFKNRGSWSYIGTDALGIPKNQPTMNFGWLTRDTDDREYSRVVTHEFGHAIACIHEHQNPASSIPWNKPVVYRYYAGPPNYWTKEQTDVNLFQTYARDQTQFSEFDPKSIMLYPIPKEFTIGGFEVGWNTELSETDKQFVATVYPFEEKREKELMIDGEPLSESIGKPGELDRFKFVVRERGRYRVETLGRLDLVMGLYGPDNEEKLLHSDDDSGVGLNPRIVRTLEPGVYHVQVRHFSSRKTGKYQIQVKRER</sequence>
<proteinExistence type="predicted"/>
<dbReference type="HOGENOM" id="CLU_873710_0_0_0"/>
<dbReference type="SMART" id="SM00235">
    <property type="entry name" value="ZnMc"/>
    <property type="match status" value="1"/>
</dbReference>
<dbReference type="GO" id="GO:0008270">
    <property type="term" value="F:zinc ion binding"/>
    <property type="evidence" value="ECO:0007669"/>
    <property type="project" value="InterPro"/>
</dbReference>
<dbReference type="Proteomes" id="UP000007880">
    <property type="component" value="Chromosome"/>
</dbReference>
<dbReference type="STRING" id="926550.CLDAP_36650"/>
<dbReference type="EMBL" id="AP012337">
    <property type="protein sequence ID" value="BAM01705.1"/>
    <property type="molecule type" value="Genomic_DNA"/>
</dbReference>
<accession>I0I8W7</accession>
<dbReference type="Gene3D" id="3.40.390.10">
    <property type="entry name" value="Collagenase (Catalytic Domain)"/>
    <property type="match status" value="1"/>
</dbReference>
<dbReference type="RefSeq" id="WP_014434930.1">
    <property type="nucleotide sequence ID" value="NC_017079.1"/>
</dbReference>
<feature type="domain" description="Peptidase metallopeptidase" evidence="1">
    <location>
        <begin position="56"/>
        <end position="199"/>
    </location>
</feature>
<dbReference type="SUPFAM" id="SSF89260">
    <property type="entry name" value="Collagen-binding domain"/>
    <property type="match status" value="1"/>
</dbReference>